<dbReference type="Pfam" id="PF00144">
    <property type="entry name" value="Beta-lactamase"/>
    <property type="match status" value="1"/>
</dbReference>
<dbReference type="InterPro" id="IPR012338">
    <property type="entry name" value="Beta-lactam/transpept-like"/>
</dbReference>
<organism evidence="4 5">
    <name type="scientific">Aquiflexum gelatinilyticum</name>
    <dbReference type="NCBI Taxonomy" id="2961943"/>
    <lineage>
        <taxon>Bacteria</taxon>
        <taxon>Pseudomonadati</taxon>
        <taxon>Bacteroidota</taxon>
        <taxon>Cytophagia</taxon>
        <taxon>Cytophagales</taxon>
        <taxon>Cyclobacteriaceae</taxon>
        <taxon>Aquiflexum</taxon>
    </lineage>
</organism>
<evidence type="ECO:0000259" key="3">
    <source>
        <dbReference type="Pfam" id="PF11954"/>
    </source>
</evidence>
<name>A0A9X2P478_9BACT</name>
<keyword evidence="5" id="KW-1185">Reference proteome</keyword>
<feature type="region of interest" description="Disordered" evidence="1">
    <location>
        <begin position="386"/>
        <end position="412"/>
    </location>
</feature>
<feature type="compositionally biased region" description="Basic and acidic residues" evidence="1">
    <location>
        <begin position="386"/>
        <end position="401"/>
    </location>
</feature>
<evidence type="ECO:0000313" key="4">
    <source>
        <dbReference type="EMBL" id="MCR9014416.1"/>
    </source>
</evidence>
<dbReference type="Gene3D" id="2.40.128.600">
    <property type="match status" value="1"/>
</dbReference>
<evidence type="ECO:0000313" key="5">
    <source>
        <dbReference type="Proteomes" id="UP001142175"/>
    </source>
</evidence>
<dbReference type="Proteomes" id="UP001142175">
    <property type="component" value="Unassembled WGS sequence"/>
</dbReference>
<dbReference type="SUPFAM" id="SSF56601">
    <property type="entry name" value="beta-lactamase/transpeptidase-like"/>
    <property type="match status" value="1"/>
</dbReference>
<feature type="domain" description="Beta-lactamase-related" evidence="2">
    <location>
        <begin position="36"/>
        <end position="360"/>
    </location>
</feature>
<protein>
    <submittedName>
        <fullName evidence="4">Serine hydrolase</fullName>
    </submittedName>
</protein>
<dbReference type="AlphaFoldDB" id="A0A9X2P478"/>
<evidence type="ECO:0000259" key="2">
    <source>
        <dbReference type="Pfam" id="PF00144"/>
    </source>
</evidence>
<dbReference type="PANTHER" id="PTHR46825">
    <property type="entry name" value="D-ALANYL-D-ALANINE-CARBOXYPEPTIDASE/ENDOPEPTIDASE AMPH"/>
    <property type="match status" value="1"/>
</dbReference>
<dbReference type="InterPro" id="IPR050491">
    <property type="entry name" value="AmpC-like"/>
</dbReference>
<feature type="domain" description="Peptidase S12 Pab87-related C-terminal" evidence="3">
    <location>
        <begin position="408"/>
        <end position="507"/>
    </location>
</feature>
<sequence length="602" mass="67835">MKNIFLFILLTFSATVAFGQKKSSSDRFSGLDAELNALLKDWHAAGFAVAVVEKDKIVYSKGFGYRDYENKTPVTPNTNFAIGSSSKAFTSGLLGILKEEGKLTFEDSPIKHIPELRFKNAEMNELITIRDIMTHRTGLPRHDISWYLFSTNSRDSLMQRIAYQEPFAKVRERWYYNNFMFLAQGVIAEHITGKSWEENIDLHFFQPLEMKTSSTDIDGLKNGKEASFGYQVKNDSAIKKMDYYDIAAMGPAGSINSNVTEMSNWVMTWINGGKFKDKQILPESYVKEAMSSQMVMSGGVPDKEFPDLHMSSYGYGWMMSSYKGHYRVEHGGNIDGFSANVSFFPSDSIGIIVLANQNGSVIPSLARNIISDRVLKETRTDWNKTYKERSDKAKAAEKEALATKTSSQKTGTKPSHLLVEYTGDYSNPGYGTLDIYFKNDSLFAKAGKNNMWLKHYHYNIFSPYPVVEGKVDTVGGFGLQFNFRTNDSGEISSFVSKLEPAIDPLEFKRTPKGVIMDKAELEKYVGDYELPGIVAKIYIKGENTLYLLVPGQPEYELLPLEKHKFALKILDGFKLEFVEGESGNIAEVLFVQPNGTFKAKRK</sequence>
<keyword evidence="4" id="KW-0378">Hydrolase</keyword>
<dbReference type="EMBL" id="JANSUY010000002">
    <property type="protein sequence ID" value="MCR9014416.1"/>
    <property type="molecule type" value="Genomic_DNA"/>
</dbReference>
<reference evidence="4" key="1">
    <citation type="submission" date="2022-08" db="EMBL/GenBank/DDBJ databases">
        <authorList>
            <person name="Zhang D."/>
        </authorList>
    </citation>
    <scope>NUCLEOTIDE SEQUENCE</scope>
    <source>
        <strain evidence="4">XJ19-11</strain>
    </source>
</reference>
<comment type="caution">
    <text evidence="4">The sequence shown here is derived from an EMBL/GenBank/DDBJ whole genome shotgun (WGS) entry which is preliminary data.</text>
</comment>
<dbReference type="InterPro" id="IPR001466">
    <property type="entry name" value="Beta-lactam-related"/>
</dbReference>
<dbReference type="InterPro" id="IPR021860">
    <property type="entry name" value="Peptidase_S12_Pab87-rel_C"/>
</dbReference>
<dbReference type="Gene3D" id="3.40.710.10">
    <property type="entry name" value="DD-peptidase/beta-lactamase superfamily"/>
    <property type="match status" value="1"/>
</dbReference>
<evidence type="ECO:0000256" key="1">
    <source>
        <dbReference type="SAM" id="MobiDB-lite"/>
    </source>
</evidence>
<proteinExistence type="predicted"/>
<dbReference type="RefSeq" id="WP_258422296.1">
    <property type="nucleotide sequence ID" value="NZ_JANSUY010000002.1"/>
</dbReference>
<dbReference type="PANTHER" id="PTHR46825:SF15">
    <property type="entry name" value="BETA-LACTAMASE-RELATED DOMAIN-CONTAINING PROTEIN"/>
    <property type="match status" value="1"/>
</dbReference>
<dbReference type="Pfam" id="PF11954">
    <property type="entry name" value="DUF3471"/>
    <property type="match status" value="1"/>
</dbReference>
<accession>A0A9X2P478</accession>
<gene>
    <name evidence="4" type="ORF">NU887_05175</name>
</gene>
<dbReference type="GO" id="GO:0016787">
    <property type="term" value="F:hydrolase activity"/>
    <property type="evidence" value="ECO:0007669"/>
    <property type="project" value="UniProtKB-KW"/>
</dbReference>